<protein>
    <recommendedName>
        <fullName evidence="4">Divergent polysaccharide deacetylase family protein</fullName>
    </recommendedName>
</protein>
<dbReference type="AlphaFoldDB" id="A0A0J1H1J8"/>
<comment type="caution">
    <text evidence="2">The sequence shown here is derived from an EMBL/GenBank/DDBJ whole genome shotgun (WGS) entry which is preliminary data.</text>
</comment>
<keyword evidence="1" id="KW-0732">Signal</keyword>
<dbReference type="Proteomes" id="UP000035909">
    <property type="component" value="Unassembled WGS sequence"/>
</dbReference>
<accession>A0A0J1H1J8</accession>
<evidence type="ECO:0000313" key="2">
    <source>
        <dbReference type="EMBL" id="KLV05684.1"/>
    </source>
</evidence>
<evidence type="ECO:0000256" key="1">
    <source>
        <dbReference type="SAM" id="SignalP"/>
    </source>
</evidence>
<dbReference type="InterPro" id="IPR011330">
    <property type="entry name" value="Glyco_hydro/deAcase_b/a-brl"/>
</dbReference>
<dbReference type="PANTHER" id="PTHR30105">
    <property type="entry name" value="UNCHARACTERIZED YIBQ-RELATED"/>
    <property type="match status" value="1"/>
</dbReference>
<evidence type="ECO:0008006" key="4">
    <source>
        <dbReference type="Google" id="ProtNLM"/>
    </source>
</evidence>
<dbReference type="STRING" id="320778.ABT57_20925"/>
<reference evidence="2 3" key="1">
    <citation type="submission" date="2015-05" db="EMBL/GenBank/DDBJ databases">
        <title>Photobacterium galathea sp. nov.</title>
        <authorList>
            <person name="Machado H."/>
            <person name="Gram L."/>
        </authorList>
    </citation>
    <scope>NUCLEOTIDE SEQUENCE [LARGE SCALE GENOMIC DNA]</scope>
    <source>
        <strain evidence="2 3">DSM 22954</strain>
    </source>
</reference>
<dbReference type="Pfam" id="PF04748">
    <property type="entry name" value="Polysacc_deac_2"/>
    <property type="match status" value="1"/>
</dbReference>
<dbReference type="PANTHER" id="PTHR30105:SF2">
    <property type="entry name" value="DIVERGENT POLYSACCHARIDE DEACETYLASE SUPERFAMILY"/>
    <property type="match status" value="1"/>
</dbReference>
<dbReference type="Gene3D" id="3.20.20.370">
    <property type="entry name" value="Glycoside hydrolase/deacetylase"/>
    <property type="match status" value="1"/>
</dbReference>
<proteinExistence type="predicted"/>
<dbReference type="PATRIC" id="fig|320778.3.peg.4498"/>
<dbReference type="EMBL" id="LDOU01000024">
    <property type="protein sequence ID" value="KLV05684.1"/>
    <property type="molecule type" value="Genomic_DNA"/>
</dbReference>
<keyword evidence="3" id="KW-1185">Reference proteome</keyword>
<sequence>MLLSVSLLLASCLLLPAPIQAGQLAIVIDDLGYQPLPLTFRTLPAEISISVLPDTPYATATSHEATRQQRDVLLHMPMEPSRAAPLERTTLTSRMAKAEFQQTLRQALRKVPDAFAVNNHMGSALTQNTQAMNWVMEVLAHQHLAFLDSRTTIHSVALTAAHTYQVPALKRHIFLDHQPTETFISQQLQRAIHQAQQQGAVIAIGHPHPVTLATLQNRLPTLAAEGITLVRLSALYAADQPPSGTTP</sequence>
<gene>
    <name evidence="2" type="ORF">ABT57_20925</name>
</gene>
<feature type="chain" id="PRO_5005252606" description="Divergent polysaccharide deacetylase family protein" evidence="1">
    <location>
        <begin position="22"/>
        <end position="247"/>
    </location>
</feature>
<organism evidence="2 3">
    <name type="scientific">Photobacterium ganghwense</name>
    <dbReference type="NCBI Taxonomy" id="320778"/>
    <lineage>
        <taxon>Bacteria</taxon>
        <taxon>Pseudomonadati</taxon>
        <taxon>Pseudomonadota</taxon>
        <taxon>Gammaproteobacteria</taxon>
        <taxon>Vibrionales</taxon>
        <taxon>Vibrionaceae</taxon>
        <taxon>Photobacterium</taxon>
    </lineage>
</organism>
<evidence type="ECO:0000313" key="3">
    <source>
        <dbReference type="Proteomes" id="UP000035909"/>
    </source>
</evidence>
<name>A0A0J1H1J8_9GAMM</name>
<dbReference type="GO" id="GO:0005975">
    <property type="term" value="P:carbohydrate metabolic process"/>
    <property type="evidence" value="ECO:0007669"/>
    <property type="project" value="InterPro"/>
</dbReference>
<feature type="signal peptide" evidence="1">
    <location>
        <begin position="1"/>
        <end position="21"/>
    </location>
</feature>
<dbReference type="SUPFAM" id="SSF88713">
    <property type="entry name" value="Glycoside hydrolase/deacetylase"/>
    <property type="match status" value="1"/>
</dbReference>
<dbReference type="InterPro" id="IPR006837">
    <property type="entry name" value="Divergent_DAC"/>
</dbReference>
<dbReference type="CDD" id="cd10936">
    <property type="entry name" value="CE4_DAC2"/>
    <property type="match status" value="1"/>
</dbReference>